<feature type="non-terminal residue" evidence="1">
    <location>
        <position position="338"/>
    </location>
</feature>
<evidence type="ECO:0000313" key="2">
    <source>
        <dbReference type="Proteomes" id="UP001176940"/>
    </source>
</evidence>
<dbReference type="EMBL" id="CAUEEQ010072126">
    <property type="protein sequence ID" value="CAJ0966109.1"/>
    <property type="molecule type" value="Genomic_DNA"/>
</dbReference>
<comment type="caution">
    <text evidence="1">The sequence shown here is derived from an EMBL/GenBank/DDBJ whole genome shotgun (WGS) entry which is preliminary data.</text>
</comment>
<keyword evidence="2" id="KW-1185">Reference proteome</keyword>
<proteinExistence type="predicted"/>
<accession>A0ABN9MPD9</accession>
<sequence>MDLDKLETWAERWQMRFNNDKCKVIHMGRRNQYHYYTLNGKPLGKSDREKDLGILVNDKFTWSSQCQAAVAKANRIMGAEERISGGCRAESERISAGGCRAESERISAGGCRAESERISAGGCRAEGERISAEDAGLRVRGSVLEDAGLRVRGSVLEDAGLEVREISAGGCRAESERISAGGGRAEGERISAGGCRAESERISAGGCRAERVLRSERISAGGGRAEGNEEGYKMQKAVNFHLLVVRLVDLATESRLHFLNHLDESRNRRLIDELLESYKATVICIICQTKLRRDKNTANLSTTSMQKHMAAKHPIEDDHEFRVRRQLEETDESNLGPE</sequence>
<gene>
    <name evidence="1" type="ORF">RIMI_LOCUS20961620</name>
</gene>
<reference evidence="1" key="1">
    <citation type="submission" date="2023-07" db="EMBL/GenBank/DDBJ databases">
        <authorList>
            <person name="Stuckert A."/>
        </authorList>
    </citation>
    <scope>NUCLEOTIDE SEQUENCE</scope>
</reference>
<protein>
    <submittedName>
        <fullName evidence="1">Uncharacterized protein</fullName>
    </submittedName>
</protein>
<evidence type="ECO:0000313" key="1">
    <source>
        <dbReference type="EMBL" id="CAJ0966109.1"/>
    </source>
</evidence>
<name>A0ABN9MPD9_9NEOB</name>
<dbReference type="PRINTS" id="PR01345">
    <property type="entry name" value="CERVTRCPTASE"/>
</dbReference>
<dbReference type="PANTHER" id="PTHR33332">
    <property type="entry name" value="REVERSE TRANSCRIPTASE DOMAIN-CONTAINING PROTEIN"/>
    <property type="match status" value="1"/>
</dbReference>
<dbReference type="Proteomes" id="UP001176940">
    <property type="component" value="Unassembled WGS sequence"/>
</dbReference>
<organism evidence="1 2">
    <name type="scientific">Ranitomeya imitator</name>
    <name type="common">mimic poison frog</name>
    <dbReference type="NCBI Taxonomy" id="111125"/>
    <lineage>
        <taxon>Eukaryota</taxon>
        <taxon>Metazoa</taxon>
        <taxon>Chordata</taxon>
        <taxon>Craniata</taxon>
        <taxon>Vertebrata</taxon>
        <taxon>Euteleostomi</taxon>
        <taxon>Amphibia</taxon>
        <taxon>Batrachia</taxon>
        <taxon>Anura</taxon>
        <taxon>Neobatrachia</taxon>
        <taxon>Hyloidea</taxon>
        <taxon>Dendrobatidae</taxon>
        <taxon>Dendrobatinae</taxon>
        <taxon>Ranitomeya</taxon>
    </lineage>
</organism>